<accession>A0A8J3E428</accession>
<dbReference type="InterPro" id="IPR037185">
    <property type="entry name" value="EmrE-like"/>
</dbReference>
<feature type="transmembrane region" description="Helical" evidence="1">
    <location>
        <begin position="96"/>
        <end position="118"/>
    </location>
</feature>
<keyword evidence="1" id="KW-0812">Transmembrane</keyword>
<keyword evidence="4" id="KW-1185">Reference proteome</keyword>
<feature type="domain" description="EamA" evidence="2">
    <location>
        <begin position="14"/>
        <end position="144"/>
    </location>
</feature>
<evidence type="ECO:0000259" key="2">
    <source>
        <dbReference type="Pfam" id="PF00892"/>
    </source>
</evidence>
<keyword evidence="1" id="KW-1133">Transmembrane helix</keyword>
<feature type="transmembrane region" description="Helical" evidence="1">
    <location>
        <begin position="12"/>
        <end position="33"/>
    </location>
</feature>
<dbReference type="Proteomes" id="UP000646365">
    <property type="component" value="Unassembled WGS sequence"/>
</dbReference>
<evidence type="ECO:0000313" key="4">
    <source>
        <dbReference type="Proteomes" id="UP000646365"/>
    </source>
</evidence>
<keyword evidence="1" id="KW-0472">Membrane</keyword>
<feature type="domain" description="EamA" evidence="2">
    <location>
        <begin position="157"/>
        <end position="279"/>
    </location>
</feature>
<feature type="transmembrane region" description="Helical" evidence="1">
    <location>
        <begin position="267"/>
        <end position="284"/>
    </location>
</feature>
<feature type="transmembrane region" description="Helical" evidence="1">
    <location>
        <begin position="130"/>
        <end position="148"/>
    </location>
</feature>
<dbReference type="PANTHER" id="PTHR22911">
    <property type="entry name" value="ACYL-MALONYL CONDENSING ENZYME-RELATED"/>
    <property type="match status" value="1"/>
</dbReference>
<evidence type="ECO:0000313" key="3">
    <source>
        <dbReference type="EMBL" id="GGF23675.1"/>
    </source>
</evidence>
<dbReference type="Gene3D" id="1.10.3730.20">
    <property type="match status" value="1"/>
</dbReference>
<feature type="transmembrane region" description="Helical" evidence="1">
    <location>
        <begin position="211"/>
        <end position="234"/>
    </location>
</feature>
<gene>
    <name evidence="3" type="ORF">GCM10011611_32210</name>
</gene>
<sequence length="299" mass="32209">MERTAERQSDDPVRGIMLIVAAMVFFSMSDATAKFLGQRIPPIEVVWLRYAGFTILMVPALIRHPSRLRSAAPLLQIGRGLGLLGSALFFTSGLRYLAMADATAMSFVSPLFITALSIPVLKEKVGIRRWSAIVVGLVGVLIVVRPGTSTFNPASVLPLLSSVSWAFGIVLTRKMTQGSDHTVTTLAYAAITGLVVTSLILPFIWEPPSWQVVALGGFIACVSTTAQWLVVLGYRRASASVLAPFSYTQLVWSSLAGFLLFDMIPDSLTLVGASIIIASGLYTAHRERIVARQRLAGSA</sequence>
<organism evidence="3 4">
    <name type="scientific">Aliidongia dinghuensis</name>
    <dbReference type="NCBI Taxonomy" id="1867774"/>
    <lineage>
        <taxon>Bacteria</taxon>
        <taxon>Pseudomonadati</taxon>
        <taxon>Pseudomonadota</taxon>
        <taxon>Alphaproteobacteria</taxon>
        <taxon>Rhodospirillales</taxon>
        <taxon>Dongiaceae</taxon>
        <taxon>Aliidongia</taxon>
    </lineage>
</organism>
<name>A0A8J3E428_9PROT</name>
<proteinExistence type="predicted"/>
<feature type="transmembrane region" description="Helical" evidence="1">
    <location>
        <begin position="154"/>
        <end position="171"/>
    </location>
</feature>
<dbReference type="EMBL" id="BMJQ01000008">
    <property type="protein sequence ID" value="GGF23675.1"/>
    <property type="molecule type" value="Genomic_DNA"/>
</dbReference>
<reference evidence="3" key="2">
    <citation type="submission" date="2020-09" db="EMBL/GenBank/DDBJ databases">
        <authorList>
            <person name="Sun Q."/>
            <person name="Zhou Y."/>
        </authorList>
    </citation>
    <scope>NUCLEOTIDE SEQUENCE</scope>
    <source>
        <strain evidence="3">CGMCC 1.15725</strain>
    </source>
</reference>
<evidence type="ECO:0000256" key="1">
    <source>
        <dbReference type="SAM" id="Phobius"/>
    </source>
</evidence>
<dbReference type="Pfam" id="PF00892">
    <property type="entry name" value="EamA"/>
    <property type="match status" value="2"/>
</dbReference>
<dbReference type="GO" id="GO:0016020">
    <property type="term" value="C:membrane"/>
    <property type="evidence" value="ECO:0007669"/>
    <property type="project" value="InterPro"/>
</dbReference>
<reference evidence="3" key="1">
    <citation type="journal article" date="2014" name="Int. J. Syst. Evol. Microbiol.">
        <title>Complete genome sequence of Corynebacterium casei LMG S-19264T (=DSM 44701T), isolated from a smear-ripened cheese.</title>
        <authorList>
            <consortium name="US DOE Joint Genome Institute (JGI-PGF)"/>
            <person name="Walter F."/>
            <person name="Albersmeier A."/>
            <person name="Kalinowski J."/>
            <person name="Ruckert C."/>
        </authorList>
    </citation>
    <scope>NUCLEOTIDE SEQUENCE</scope>
    <source>
        <strain evidence="3">CGMCC 1.15725</strain>
    </source>
</reference>
<feature type="transmembrane region" description="Helical" evidence="1">
    <location>
        <begin position="183"/>
        <end position="205"/>
    </location>
</feature>
<feature type="transmembrane region" description="Helical" evidence="1">
    <location>
        <begin position="241"/>
        <end position="261"/>
    </location>
</feature>
<comment type="caution">
    <text evidence="3">The sequence shown here is derived from an EMBL/GenBank/DDBJ whole genome shotgun (WGS) entry which is preliminary data.</text>
</comment>
<dbReference type="AlphaFoldDB" id="A0A8J3E428"/>
<feature type="transmembrane region" description="Helical" evidence="1">
    <location>
        <begin position="45"/>
        <end position="62"/>
    </location>
</feature>
<feature type="transmembrane region" description="Helical" evidence="1">
    <location>
        <begin position="74"/>
        <end position="90"/>
    </location>
</feature>
<protein>
    <submittedName>
        <fullName evidence="3">DMT transporter permease</fullName>
    </submittedName>
</protein>
<dbReference type="PANTHER" id="PTHR22911:SF103">
    <property type="entry name" value="BLR2811 PROTEIN"/>
    <property type="match status" value="1"/>
</dbReference>
<dbReference type="SUPFAM" id="SSF103481">
    <property type="entry name" value="Multidrug resistance efflux transporter EmrE"/>
    <property type="match status" value="2"/>
</dbReference>
<dbReference type="InterPro" id="IPR000620">
    <property type="entry name" value="EamA_dom"/>
</dbReference>